<evidence type="ECO:0000256" key="8">
    <source>
        <dbReference type="SAM" id="MobiDB-lite"/>
    </source>
</evidence>
<dbReference type="InterPro" id="IPR006691">
    <property type="entry name" value="GyrA/parC_rep"/>
</dbReference>
<dbReference type="InterPro" id="IPR002205">
    <property type="entry name" value="Topo_IIA_dom_A"/>
</dbReference>
<keyword evidence="6 7" id="KW-0413">Isomerase</keyword>
<dbReference type="PROSITE" id="PS52040">
    <property type="entry name" value="TOPO_IIA"/>
    <property type="match status" value="1"/>
</dbReference>
<dbReference type="EC" id="5.6.2.2" evidence="3"/>
<comment type="catalytic activity">
    <reaction evidence="1 7">
        <text>ATP-dependent breakage, passage and rejoining of double-stranded DNA.</text>
        <dbReference type="EC" id="5.6.2.2"/>
    </reaction>
</comment>
<keyword evidence="4 7" id="KW-0799">Topoisomerase</keyword>
<comment type="caution">
    <text evidence="10">The sequence shown here is derived from an EMBL/GenBank/DDBJ whole genome shotgun (WGS) entry which is preliminary data.</text>
</comment>
<dbReference type="GO" id="GO:0003677">
    <property type="term" value="F:DNA binding"/>
    <property type="evidence" value="ECO:0007669"/>
    <property type="project" value="UniProtKB-UniRule"/>
</dbReference>
<dbReference type="Gene3D" id="3.90.199.10">
    <property type="entry name" value="Topoisomerase II, domain 5"/>
    <property type="match status" value="1"/>
</dbReference>
<dbReference type="Pfam" id="PF00521">
    <property type="entry name" value="DNA_topoisoIV"/>
    <property type="match status" value="1"/>
</dbReference>
<dbReference type="SUPFAM" id="SSF56719">
    <property type="entry name" value="Type II DNA topoisomerase"/>
    <property type="match status" value="1"/>
</dbReference>
<dbReference type="Pfam" id="PF03989">
    <property type="entry name" value="DNA_gyraseA_C"/>
    <property type="match status" value="2"/>
</dbReference>
<dbReference type="NCBIfam" id="NF004044">
    <property type="entry name" value="PRK05561.1"/>
    <property type="match status" value="1"/>
</dbReference>
<dbReference type="SUPFAM" id="SSF101904">
    <property type="entry name" value="GyrA/ParC C-terminal domain-like"/>
    <property type="match status" value="1"/>
</dbReference>
<name>A0A2A9E2Y4_9MICO</name>
<evidence type="ECO:0000256" key="4">
    <source>
        <dbReference type="ARBA" id="ARBA00023029"/>
    </source>
</evidence>
<dbReference type="GO" id="GO:0009330">
    <property type="term" value="C:DNA topoisomerase type II (double strand cut, ATP-hydrolyzing) complex"/>
    <property type="evidence" value="ECO:0007669"/>
    <property type="project" value="TreeGrafter"/>
</dbReference>
<dbReference type="Gene3D" id="1.10.268.10">
    <property type="entry name" value="Topoisomerase, domain 3"/>
    <property type="match status" value="1"/>
</dbReference>
<evidence type="ECO:0000256" key="6">
    <source>
        <dbReference type="ARBA" id="ARBA00023235"/>
    </source>
</evidence>
<dbReference type="GO" id="GO:0005524">
    <property type="term" value="F:ATP binding"/>
    <property type="evidence" value="ECO:0007669"/>
    <property type="project" value="InterPro"/>
</dbReference>
<dbReference type="PANTHER" id="PTHR43493:SF5">
    <property type="entry name" value="DNA GYRASE SUBUNIT A, CHLOROPLASTIC_MITOCHONDRIAL"/>
    <property type="match status" value="1"/>
</dbReference>
<gene>
    <name evidence="10" type="ORF">ATL42_0793</name>
</gene>
<comment type="similarity">
    <text evidence="2">Belongs to the type II topoisomerase GyrA/ParC subunit family.</text>
</comment>
<dbReference type="FunFam" id="3.30.1360.40:FF:000002">
    <property type="entry name" value="DNA gyrase subunit A"/>
    <property type="match status" value="1"/>
</dbReference>
<feature type="active site" description="O-(5'-phospho-DNA)-tyrosine intermediate" evidence="7">
    <location>
        <position position="133"/>
    </location>
</feature>
<organism evidence="10 11">
    <name type="scientific">Sanguibacter antarcticus</name>
    <dbReference type="NCBI Taxonomy" id="372484"/>
    <lineage>
        <taxon>Bacteria</taxon>
        <taxon>Bacillati</taxon>
        <taxon>Actinomycetota</taxon>
        <taxon>Actinomycetes</taxon>
        <taxon>Micrococcales</taxon>
        <taxon>Sanguibacteraceae</taxon>
        <taxon>Sanguibacter</taxon>
    </lineage>
</organism>
<dbReference type="RefSeq" id="WP_098454237.1">
    <property type="nucleotide sequence ID" value="NZ_PDJG01000001.1"/>
</dbReference>
<proteinExistence type="inferred from homology"/>
<keyword evidence="5 7" id="KW-0238">DNA-binding</keyword>
<dbReference type="InterPro" id="IPR035516">
    <property type="entry name" value="Gyrase/topoIV_suA_C"/>
</dbReference>
<dbReference type="SMART" id="SM00434">
    <property type="entry name" value="TOP4c"/>
    <property type="match status" value="1"/>
</dbReference>
<dbReference type="CDD" id="cd00187">
    <property type="entry name" value="TOP4c"/>
    <property type="match status" value="1"/>
</dbReference>
<dbReference type="EMBL" id="PDJG01000001">
    <property type="protein sequence ID" value="PFG32941.1"/>
    <property type="molecule type" value="Genomic_DNA"/>
</dbReference>
<dbReference type="GO" id="GO:0034335">
    <property type="term" value="F:DNA negative supercoiling activity"/>
    <property type="evidence" value="ECO:0007669"/>
    <property type="project" value="UniProtKB-ARBA"/>
</dbReference>
<dbReference type="InterPro" id="IPR013757">
    <property type="entry name" value="Topo_IIA_A_a_sf"/>
</dbReference>
<dbReference type="GO" id="GO:0005737">
    <property type="term" value="C:cytoplasm"/>
    <property type="evidence" value="ECO:0007669"/>
    <property type="project" value="TreeGrafter"/>
</dbReference>
<dbReference type="InterPro" id="IPR013760">
    <property type="entry name" value="Topo_IIA-like_dom_sf"/>
</dbReference>
<evidence type="ECO:0000313" key="11">
    <source>
        <dbReference type="Proteomes" id="UP000225548"/>
    </source>
</evidence>
<dbReference type="Proteomes" id="UP000225548">
    <property type="component" value="Unassembled WGS sequence"/>
</dbReference>
<evidence type="ECO:0000313" key="10">
    <source>
        <dbReference type="EMBL" id="PFG32941.1"/>
    </source>
</evidence>
<dbReference type="AlphaFoldDB" id="A0A2A9E2Y4"/>
<dbReference type="GO" id="GO:0006265">
    <property type="term" value="P:DNA topological change"/>
    <property type="evidence" value="ECO:0007669"/>
    <property type="project" value="UniProtKB-UniRule"/>
</dbReference>
<accession>A0A2A9E2Y4</accession>
<protein>
    <recommendedName>
        <fullName evidence="3">DNA topoisomerase (ATP-hydrolyzing)</fullName>
        <ecNumber evidence="3">5.6.2.2</ecNumber>
    </recommendedName>
</protein>
<dbReference type="InterPro" id="IPR050220">
    <property type="entry name" value="Type_II_DNA_Topoisomerases"/>
</dbReference>
<dbReference type="OrthoDB" id="9806486at2"/>
<evidence type="ECO:0000256" key="3">
    <source>
        <dbReference type="ARBA" id="ARBA00012895"/>
    </source>
</evidence>
<feature type="region of interest" description="Disordered" evidence="8">
    <location>
        <begin position="791"/>
        <end position="815"/>
    </location>
</feature>
<dbReference type="FunFam" id="1.10.268.10:FF:000001">
    <property type="entry name" value="DNA gyrase subunit A"/>
    <property type="match status" value="1"/>
</dbReference>
<sequence length="823" mass="87887">MARKPAGDQLIAPTDVVENIIDIDVATEMEGSFLEYAYSVIYARALPDARDGLKPVQRRILYQMADMGLRPDRAHVKSSRVVGEVMGKLHPHGDTAIYDALVRLAQSFSLRLPMVDGHGNFGSLDDGPAAPRYTEARLAPSAMLMTTGLDENVVDFVPNYDNRLMQPEVLPSAIPNLLVNGASGIAVGMATNLAPHNLIEVIAAARHLVAKPDATLEDLMRFVPGPDLPTGGKIIGLDGIRDAYRTGRGSFKTRATTRIENVTPKRKGIVVTELPYLVGPEKVIEKIKEGVQAKKLSGITAVTDLTDRSHGLRLVIEIKTGFNPEAVLEQLYRFTPMEDSFGMNNVALVDGQPRTLGLREMLTVWVAHRIDVVRRRSRFRLDKRLARLHLVEGMLLAIVDIDEVIQVIRASDDTATARARLREVFELSELQAEYILELQLRRLTKFSRIELEKEQTSLAEEIADLQAILADESRLRRLTSQEMADVAKVYGTPRRTILLDSAGAGVSGAVGTVSVRGTAVPLEVEDSPCWAMLSATGLLARSSGAEAPVRDDQRHAHDVLVATVPTSARAELGVLTTRGRIVKMSVLDLPSLPPTQGAPSLSGGVPIAEVCTLEPGEEVVSLVSLADDTPTLAIGTANGVVKRLAPGDAPNRDAWEVIALKDGDTVVGATPVADADELVFVSSDSSLLRFSASAVRPQGRTAAGMAGIRLAPGQKVVHFGGIAADGPASAVVTIAGASDALPGTETGSVKTTPFDLYPAKGRATGGVRTQRFLRGEDTLVLAWVGVAPPHATGSAGQPVELPEPDPRRDASGVALPAPVFAIG</sequence>
<feature type="domain" description="Topo IIA-type catalytic" evidence="9">
    <location>
        <begin position="46"/>
        <end position="515"/>
    </location>
</feature>
<evidence type="ECO:0000259" key="9">
    <source>
        <dbReference type="PROSITE" id="PS52040"/>
    </source>
</evidence>
<evidence type="ECO:0000256" key="1">
    <source>
        <dbReference type="ARBA" id="ARBA00000185"/>
    </source>
</evidence>
<evidence type="ECO:0000256" key="7">
    <source>
        <dbReference type="PROSITE-ProRule" id="PRU01384"/>
    </source>
</evidence>
<keyword evidence="11" id="KW-1185">Reference proteome</keyword>
<evidence type="ECO:0000256" key="2">
    <source>
        <dbReference type="ARBA" id="ARBA00008263"/>
    </source>
</evidence>
<reference evidence="10 11" key="1">
    <citation type="submission" date="2017-10" db="EMBL/GenBank/DDBJ databases">
        <title>Sequencing the genomes of 1000 actinobacteria strains.</title>
        <authorList>
            <person name="Klenk H.-P."/>
        </authorList>
    </citation>
    <scope>NUCLEOTIDE SEQUENCE [LARGE SCALE GENOMIC DNA]</scope>
    <source>
        <strain evidence="10 11">DSM 18966</strain>
    </source>
</reference>
<dbReference type="Gene3D" id="3.30.1360.40">
    <property type="match status" value="1"/>
</dbReference>
<dbReference type="PANTHER" id="PTHR43493">
    <property type="entry name" value="DNA GYRASE/TOPOISOMERASE SUBUNIT A"/>
    <property type="match status" value="1"/>
</dbReference>
<dbReference type="Gene3D" id="2.120.10.90">
    <property type="entry name" value="DNA gyrase/topoisomerase IV, subunit A, C-terminal"/>
    <property type="match status" value="1"/>
</dbReference>
<evidence type="ECO:0000256" key="5">
    <source>
        <dbReference type="ARBA" id="ARBA00023125"/>
    </source>
</evidence>
<dbReference type="InterPro" id="IPR013758">
    <property type="entry name" value="Topo_IIA_A/C_ab"/>
</dbReference>